<feature type="compositionally biased region" description="Basic and acidic residues" evidence="1">
    <location>
        <begin position="164"/>
        <end position="180"/>
    </location>
</feature>
<evidence type="ECO:0000313" key="4">
    <source>
        <dbReference type="EMBL" id="TPX48517.1"/>
    </source>
</evidence>
<feature type="region of interest" description="Disordered" evidence="1">
    <location>
        <begin position="1421"/>
        <end position="1521"/>
    </location>
</feature>
<comment type="caution">
    <text evidence="3">The sequence shown here is derived from an EMBL/GenBank/DDBJ whole genome shotgun (WGS) entry which is preliminary data.</text>
</comment>
<evidence type="ECO:0000259" key="2">
    <source>
        <dbReference type="Pfam" id="PF14309"/>
    </source>
</evidence>
<feature type="compositionally biased region" description="Polar residues" evidence="1">
    <location>
        <begin position="1223"/>
        <end position="1238"/>
    </location>
</feature>
<keyword evidence="5" id="KW-1185">Reference proteome</keyword>
<protein>
    <recommendedName>
        <fullName evidence="2">DUF4378 domain-containing protein</fullName>
    </recommendedName>
</protein>
<evidence type="ECO:0000313" key="3">
    <source>
        <dbReference type="EMBL" id="TPX46099.1"/>
    </source>
</evidence>
<feature type="region of interest" description="Disordered" evidence="1">
    <location>
        <begin position="1597"/>
        <end position="1619"/>
    </location>
</feature>
<feature type="compositionally biased region" description="Low complexity" evidence="1">
    <location>
        <begin position="335"/>
        <end position="351"/>
    </location>
</feature>
<feature type="region of interest" description="Disordered" evidence="1">
    <location>
        <begin position="424"/>
        <end position="444"/>
    </location>
</feature>
<dbReference type="Pfam" id="PF14309">
    <property type="entry name" value="DUF4378"/>
    <property type="match status" value="1"/>
</dbReference>
<dbReference type="OrthoDB" id="2159045at2759"/>
<feature type="compositionally biased region" description="Basic and acidic residues" evidence="1">
    <location>
        <begin position="1390"/>
        <end position="1406"/>
    </location>
</feature>
<feature type="region of interest" description="Disordered" evidence="1">
    <location>
        <begin position="592"/>
        <end position="620"/>
    </location>
</feature>
<feature type="region of interest" description="Disordered" evidence="1">
    <location>
        <begin position="1542"/>
        <end position="1570"/>
    </location>
</feature>
<feature type="region of interest" description="Disordered" evidence="1">
    <location>
        <begin position="219"/>
        <end position="239"/>
    </location>
</feature>
<dbReference type="EMBL" id="QEAN01000143">
    <property type="protein sequence ID" value="TPX46099.1"/>
    <property type="molecule type" value="Genomic_DNA"/>
</dbReference>
<feature type="region of interest" description="Disordered" evidence="1">
    <location>
        <begin position="1"/>
        <end position="64"/>
    </location>
</feature>
<feature type="compositionally biased region" description="Basic and acidic residues" evidence="1">
    <location>
        <begin position="1472"/>
        <end position="1484"/>
    </location>
</feature>
<sequence length="1867" mass="205748">MEVTDRHQHPPSAPSLYDKPDDWPHVVANAANPPYPLHQMKQAHRQPLPSAVPTPDYSKSARHNDISHPPITTTTLMHARSATANISSGGPTSIPPGRHRRLSKKLVSVPPMPSAVPSSADHPYAASFHGMASNDHSARPATTTTSTRKVLNALNPQVTALATAEKDPLRSSLKKPKEIPQRTTTKLDSIATDHRQIETLMKPSNTHKSSFLSYLNTAKGRSNPMEETPLHPPKPQTRSKEEIHAYMAEQARREKDEKRKKEDHAKLEVLRIKQNLAKIAERQKQLRKHKPRDAETGPDQAATIIGDVALDNNDPVAENNPVHDIDTSHNIHSNTSRTSHGLRSTTSSTSLNRKSVTRNDVKTESKLFRNNNIDSADYVTNEVPAPPHPATSVQPKDTLASLPHLVQVANQLYHRYEALERQVAQDETSTMSSASAASATPPRQHDLMQKVVTHAYERLDRLSRINVIDSGGKAGHDLSTSISEPLNSEELRLGRHQYGVGDAHSVGSIMTKKLLHTTSPTSSQGLQPKRAVCNNKNDRKLDEANHTLNKRDFTVRSSSLDIDASPDLQPPEAVQKPIPVRIVPDKVPALPPIGPSVISRPVSPTSDIEGETSSHRKHTSSIQVHDVGNGITKHDNPTALQSPGFDPTFGRVIPTVPIGIEDKKSTVTQAPIDELETNNARLAIEEAVIIDKYLDCDFESEVNLASEMQDLEKRFYENQVEPDTSSIMTSEPRSHAPNPTPADTILFTANIPHNRSSNGFNRTSDEQLPEFPKRRSTVEFDLRHSPATLGQKLEDSLSRLEQANQREQLVYSFGNITHVSLANQESAAYASLHQLIAKQRAAKDRPDMEKVPASGQAANPLSNDDFSILSQSLSVLNDLQTQSDSILGYAESHGIFVSQPQNQHMDSHLESEYESVFEDLSSFHVDHASNAHQNDARELVQFADDLSSIIPDFADKLYEAATIEELVNEVIDSFTEEKVDKDADDLTSILPNFAGKQNAMMQEPGSVDSVTDERVDKVLDEELPSVMSTQSAFSAARCTESESSAPTKQDTPQSMAVPEDVPDTKTTSAMSSISDEGISSIKASEAGVGSSNSDSSAEAAMLPPPQPESAGSPMAMDLVVEKLNKVDTLLHLMERWTPYIEQLGLRIADNDKEPRAQILNCKANENSDVENVRSQDTSNRDMSTSRLLSIEGHLYQARKLRVNETQKRNAAQQAMTMRVAKQQIRSSQPHATRAYQETLQRDLPSVLSPPPEDLAVDSDTENDIGSDVESIEYDQDFLSCSNHSDNASAAEDPWSKSSSSSSKERSQLESYLQPGLELEELKKLEAMKLEHTKIIRKGAKVTHQVDERRIQSERELTRNENVLRDVVHSKGPVILKDVATSPLVLSASSSKRDEEDSGRYSSRHSEVGVPLEVASLSSIRASSVSSIPAPKSLKRDNQDQSSLSQLDDAASPMHEASRQSSLGAYPSDFDEVTDKEAEEDKQAELELPSTTPAAIEGVEEEELPTATNSSNNSSLKESVDASACSYNKDSDVILVAKSVEQQEDVSGSSVSQPKDLPSCKDPHVESEDESIVDDISSFHVNDASSDDQNDAHGVVELDNDVSSNTPDKKEGNAVSDQDRAKQAMINDDFLIDLVSHLVEEAFTAMVPCTRALKVESVLPTDAVTVMSTAIIEPTGTTPSTPTPTAAPCKISTPVQRPCNSKEKLQLVQWFLSQYSQPVHSSDQFLYQQAPILPRHIIESLIVTADRDVASDCVVLFDATNEAIESAFQPHETWIKKYRNGKAGLKPRGYSWSEVVKLVIDQIQEWMVYPEIHQENLDAFLIKEVKEAERNWWNLESEEEEIKEKVVSLLMEDLLFDTAQELALAYPK</sequence>
<proteinExistence type="predicted"/>
<dbReference type="Proteomes" id="UP000317494">
    <property type="component" value="Unassembled WGS sequence"/>
</dbReference>
<accession>A0A507D3L9</accession>
<feature type="region of interest" description="Disordered" evidence="1">
    <location>
        <begin position="164"/>
        <end position="184"/>
    </location>
</feature>
<evidence type="ECO:0000256" key="1">
    <source>
        <dbReference type="SAM" id="MobiDB-lite"/>
    </source>
</evidence>
<evidence type="ECO:0000313" key="6">
    <source>
        <dbReference type="Proteomes" id="UP000320475"/>
    </source>
</evidence>
<feature type="compositionally biased region" description="Acidic residues" evidence="1">
    <location>
        <begin position="1254"/>
        <end position="1264"/>
    </location>
</feature>
<feature type="compositionally biased region" description="Polar residues" evidence="1">
    <location>
        <begin position="1064"/>
        <end position="1074"/>
    </location>
</feature>
<feature type="compositionally biased region" description="Polar residues" evidence="1">
    <location>
        <begin position="1505"/>
        <end position="1516"/>
    </location>
</feature>
<dbReference type="InterPro" id="IPR025486">
    <property type="entry name" value="DUF4378"/>
</dbReference>
<feature type="domain" description="DUF4378" evidence="2">
    <location>
        <begin position="1750"/>
        <end position="1854"/>
    </location>
</feature>
<name>A0A507D3L9_9FUNG</name>
<feature type="compositionally biased region" description="Basic and acidic residues" evidence="1">
    <location>
        <begin position="1606"/>
        <end position="1619"/>
    </location>
</feature>
<organism evidence="3 5">
    <name type="scientific">Synchytrium endobioticum</name>
    <dbReference type="NCBI Taxonomy" id="286115"/>
    <lineage>
        <taxon>Eukaryota</taxon>
        <taxon>Fungi</taxon>
        <taxon>Fungi incertae sedis</taxon>
        <taxon>Chytridiomycota</taxon>
        <taxon>Chytridiomycota incertae sedis</taxon>
        <taxon>Chytridiomycetes</taxon>
        <taxon>Synchytriales</taxon>
        <taxon>Synchytriaceae</taxon>
        <taxon>Synchytrium</taxon>
    </lineage>
</organism>
<feature type="region of interest" description="Disordered" evidence="1">
    <location>
        <begin position="323"/>
        <end position="359"/>
    </location>
</feature>
<feature type="region of interest" description="Disordered" evidence="1">
    <location>
        <begin position="1022"/>
        <end position="1112"/>
    </location>
</feature>
<gene>
    <name evidence="4" type="ORF">SeLEV6574_g02006</name>
    <name evidence="3" type="ORF">SeMB42_g03823</name>
</gene>
<dbReference type="Proteomes" id="UP000320475">
    <property type="component" value="Unassembled WGS sequence"/>
</dbReference>
<feature type="region of interest" description="Disordered" evidence="1">
    <location>
        <begin position="1206"/>
        <end position="1264"/>
    </location>
</feature>
<feature type="compositionally biased region" description="Low complexity" evidence="1">
    <location>
        <begin position="428"/>
        <end position="440"/>
    </location>
</feature>
<reference evidence="5 6" key="1">
    <citation type="journal article" date="2019" name="Sci. Rep.">
        <title>Comparative genomics of chytrid fungi reveal insights into the obligate biotrophic and pathogenic lifestyle of Synchytrium endobioticum.</title>
        <authorList>
            <person name="van de Vossenberg B.T.L.H."/>
            <person name="Warris S."/>
            <person name="Nguyen H.D.T."/>
            <person name="van Gent-Pelzer M.P.E."/>
            <person name="Joly D.L."/>
            <person name="van de Geest H.C."/>
            <person name="Bonants P.J.M."/>
            <person name="Smith D.S."/>
            <person name="Levesque C.A."/>
            <person name="van der Lee T.A.J."/>
        </authorList>
    </citation>
    <scope>NUCLEOTIDE SEQUENCE [LARGE SCALE GENOMIC DNA]</scope>
    <source>
        <strain evidence="4 6">LEV6574</strain>
        <strain evidence="3 5">MB42</strain>
    </source>
</reference>
<evidence type="ECO:0000313" key="5">
    <source>
        <dbReference type="Proteomes" id="UP000317494"/>
    </source>
</evidence>
<dbReference type="VEuPathDB" id="FungiDB:SeMB42_g03823"/>
<dbReference type="EMBL" id="QEAM01000051">
    <property type="protein sequence ID" value="TPX48517.1"/>
    <property type="molecule type" value="Genomic_DNA"/>
</dbReference>
<feature type="region of interest" description="Disordered" evidence="1">
    <location>
        <begin position="1282"/>
        <end position="1308"/>
    </location>
</feature>
<feature type="region of interest" description="Disordered" evidence="1">
    <location>
        <begin position="1386"/>
        <end position="1406"/>
    </location>
</feature>
<feature type="compositionally biased region" description="Polar residues" evidence="1">
    <location>
        <begin position="1041"/>
        <end position="1054"/>
    </location>
</feature>